<proteinExistence type="predicted"/>
<dbReference type="Proteomes" id="UP001552299">
    <property type="component" value="Unassembled WGS sequence"/>
</dbReference>
<evidence type="ECO:0000313" key="2">
    <source>
        <dbReference type="EMBL" id="KAL0924939.1"/>
    </source>
</evidence>
<evidence type="ECO:0000259" key="1">
    <source>
        <dbReference type="Pfam" id="PF14309"/>
    </source>
</evidence>
<accession>A0ABD0VIF5</accession>
<dbReference type="EMBL" id="JANQDX010000005">
    <property type="protein sequence ID" value="KAL0924939.1"/>
    <property type="molecule type" value="Genomic_DNA"/>
</dbReference>
<protein>
    <recommendedName>
        <fullName evidence="1">DUF4378 domain-containing protein</fullName>
    </recommendedName>
</protein>
<organism evidence="2 3">
    <name type="scientific">Dendrobium thyrsiflorum</name>
    <name type="common">Pinecone-like raceme dendrobium</name>
    <name type="synonym">Orchid</name>
    <dbReference type="NCBI Taxonomy" id="117978"/>
    <lineage>
        <taxon>Eukaryota</taxon>
        <taxon>Viridiplantae</taxon>
        <taxon>Streptophyta</taxon>
        <taxon>Embryophyta</taxon>
        <taxon>Tracheophyta</taxon>
        <taxon>Spermatophyta</taxon>
        <taxon>Magnoliopsida</taxon>
        <taxon>Liliopsida</taxon>
        <taxon>Asparagales</taxon>
        <taxon>Orchidaceae</taxon>
        <taxon>Epidendroideae</taxon>
        <taxon>Malaxideae</taxon>
        <taxon>Dendrobiinae</taxon>
        <taxon>Dendrobium</taxon>
    </lineage>
</organism>
<dbReference type="AlphaFoldDB" id="A0ABD0VIF5"/>
<dbReference type="InterPro" id="IPR025486">
    <property type="entry name" value="DUF4378"/>
</dbReference>
<sequence>MAQYYLYMGPSPTLLCHPFISSSFSSEVSLTVERMAPLPFSNPPELVGRRLYELLEQPQEPFLMEVYLLENGCSGRIVRSQSSPFCWPSNAAGKRLRKFGSHGGIRRSRVAGFLRRVIVNVVDSKALKKALHLDRKTTATKRSTIFDLFLVESKYQFFNPVSILELQHSDESYSSGKQSKSIFSGFLTLLSLFYESYIYVSMLHHCFSFAASIKDECPLPSSMDFPRESSINVKESPEKSMCQKKVNFSNRRRLLFDCLRESEARLWNFHGCLDSELFEESMNELIFSRERKKGDVTSLTQIVVSEFSRFREKWNQFKPEAREIGLSLEAAILDDLMEETILDMMNSKSSLG</sequence>
<comment type="caution">
    <text evidence="2">The sequence shown here is derived from an EMBL/GenBank/DDBJ whole genome shotgun (WGS) entry which is preliminary data.</text>
</comment>
<reference evidence="2 3" key="1">
    <citation type="journal article" date="2024" name="Plant Biotechnol. J.">
        <title>Dendrobium thyrsiflorum genome and its molecular insights into genes involved in important horticultural traits.</title>
        <authorList>
            <person name="Chen B."/>
            <person name="Wang J.Y."/>
            <person name="Zheng P.J."/>
            <person name="Li K.L."/>
            <person name="Liang Y.M."/>
            <person name="Chen X.F."/>
            <person name="Zhang C."/>
            <person name="Zhao X."/>
            <person name="He X."/>
            <person name="Zhang G.Q."/>
            <person name="Liu Z.J."/>
            <person name="Xu Q."/>
        </authorList>
    </citation>
    <scope>NUCLEOTIDE SEQUENCE [LARGE SCALE GENOMIC DNA]</scope>
    <source>
        <strain evidence="2">GZMU011</strain>
    </source>
</reference>
<name>A0ABD0VIF5_DENTH</name>
<dbReference type="PANTHER" id="PTHR36885">
    <property type="entry name" value="EXPRESSED PROTEIN"/>
    <property type="match status" value="1"/>
</dbReference>
<dbReference type="PANTHER" id="PTHR36885:SF2">
    <property type="entry name" value="DUF4378 DOMAIN-CONTAINING PROTEIN"/>
    <property type="match status" value="1"/>
</dbReference>
<keyword evidence="3" id="KW-1185">Reference proteome</keyword>
<dbReference type="Pfam" id="PF14309">
    <property type="entry name" value="DUF4378"/>
    <property type="match status" value="1"/>
</dbReference>
<gene>
    <name evidence="2" type="ORF">M5K25_005800</name>
</gene>
<feature type="domain" description="DUF4378" evidence="1">
    <location>
        <begin position="243"/>
        <end position="339"/>
    </location>
</feature>
<evidence type="ECO:0000313" key="3">
    <source>
        <dbReference type="Proteomes" id="UP001552299"/>
    </source>
</evidence>